<gene>
    <name evidence="2" type="ORF">Zmor_010319</name>
</gene>
<dbReference type="AlphaFoldDB" id="A0AA38ISJ8"/>
<protein>
    <submittedName>
        <fullName evidence="2">Uncharacterized protein</fullName>
    </submittedName>
</protein>
<feature type="transmembrane region" description="Helical" evidence="1">
    <location>
        <begin position="110"/>
        <end position="128"/>
    </location>
</feature>
<evidence type="ECO:0000313" key="3">
    <source>
        <dbReference type="Proteomes" id="UP001168821"/>
    </source>
</evidence>
<keyword evidence="1" id="KW-0472">Membrane</keyword>
<accession>A0AA38ISJ8</accession>
<name>A0AA38ISJ8_9CUCU</name>
<comment type="caution">
    <text evidence="2">The sequence shown here is derived from an EMBL/GenBank/DDBJ whole genome shotgun (WGS) entry which is preliminary data.</text>
</comment>
<keyword evidence="1" id="KW-1133">Transmembrane helix</keyword>
<feature type="transmembrane region" description="Helical" evidence="1">
    <location>
        <begin position="70"/>
        <end position="90"/>
    </location>
</feature>
<proteinExistence type="predicted"/>
<dbReference type="Proteomes" id="UP001168821">
    <property type="component" value="Unassembled WGS sequence"/>
</dbReference>
<evidence type="ECO:0000256" key="1">
    <source>
        <dbReference type="SAM" id="Phobius"/>
    </source>
</evidence>
<keyword evidence="3" id="KW-1185">Reference proteome</keyword>
<dbReference type="EMBL" id="JALNTZ010000003">
    <property type="protein sequence ID" value="KAJ3658589.1"/>
    <property type="molecule type" value="Genomic_DNA"/>
</dbReference>
<evidence type="ECO:0000313" key="2">
    <source>
        <dbReference type="EMBL" id="KAJ3658589.1"/>
    </source>
</evidence>
<keyword evidence="1" id="KW-0812">Transmembrane</keyword>
<organism evidence="2 3">
    <name type="scientific">Zophobas morio</name>
    <dbReference type="NCBI Taxonomy" id="2755281"/>
    <lineage>
        <taxon>Eukaryota</taxon>
        <taxon>Metazoa</taxon>
        <taxon>Ecdysozoa</taxon>
        <taxon>Arthropoda</taxon>
        <taxon>Hexapoda</taxon>
        <taxon>Insecta</taxon>
        <taxon>Pterygota</taxon>
        <taxon>Neoptera</taxon>
        <taxon>Endopterygota</taxon>
        <taxon>Coleoptera</taxon>
        <taxon>Polyphaga</taxon>
        <taxon>Cucujiformia</taxon>
        <taxon>Tenebrionidae</taxon>
        <taxon>Zophobas</taxon>
    </lineage>
</organism>
<reference evidence="2" key="1">
    <citation type="journal article" date="2023" name="G3 (Bethesda)">
        <title>Whole genome assemblies of Zophobas morio and Tenebrio molitor.</title>
        <authorList>
            <person name="Kaur S."/>
            <person name="Stinson S.A."/>
            <person name="diCenzo G.C."/>
        </authorList>
    </citation>
    <scope>NUCLEOTIDE SEQUENCE</scope>
    <source>
        <strain evidence="2">QUZm001</strain>
    </source>
</reference>
<sequence length="148" mass="16626">MKSCGMRHIRGTSRTGQIAPEQVPVAAYGPSGSKYQFRTTTLTNRETIVTPREGLVAFLIPKRSDIDTMIATQLSSFTFFIWYLTIFANFQSALVSSNDLVVRRKKDSAGILWLVGTVVDFFGFYRGCRDYRKCENSGSGNLFRTSVE</sequence>